<dbReference type="InterPro" id="IPR051283">
    <property type="entry name" value="Sec_Metabolite_Acyltrans"/>
</dbReference>
<keyword evidence="4" id="KW-1185">Reference proteome</keyword>
<proteinExistence type="predicted"/>
<organism evidence="3 4">
    <name type="scientific">Apiospora arundinis</name>
    <dbReference type="NCBI Taxonomy" id="335852"/>
    <lineage>
        <taxon>Eukaryota</taxon>
        <taxon>Fungi</taxon>
        <taxon>Dikarya</taxon>
        <taxon>Ascomycota</taxon>
        <taxon>Pezizomycotina</taxon>
        <taxon>Sordariomycetes</taxon>
        <taxon>Xylariomycetidae</taxon>
        <taxon>Amphisphaeriales</taxon>
        <taxon>Apiosporaceae</taxon>
        <taxon>Apiospora</taxon>
    </lineage>
</organism>
<dbReference type="InterPro" id="IPR023213">
    <property type="entry name" value="CAT-like_dom_sf"/>
</dbReference>
<evidence type="ECO:0000313" key="3">
    <source>
        <dbReference type="EMBL" id="KAK8868359.1"/>
    </source>
</evidence>
<protein>
    <submittedName>
        <fullName evidence="3">Fumigaclavine B O-acetyltransferase easN</fullName>
    </submittedName>
</protein>
<dbReference type="PANTHER" id="PTHR31896:SF64">
    <property type="entry name" value="TRICHOTHECENE 3-O-ACETYLTRANSFERASE"/>
    <property type="match status" value="1"/>
</dbReference>
<dbReference type="Gene3D" id="3.30.559.10">
    <property type="entry name" value="Chloramphenicol acetyltransferase-like domain"/>
    <property type="match status" value="2"/>
</dbReference>
<dbReference type="PANTHER" id="PTHR31896">
    <property type="entry name" value="FAMILY REGULATORY PROTEIN, PUTATIVE (AFU_ORTHOLOGUE AFUA_3G14730)-RELATED"/>
    <property type="match status" value="1"/>
</dbReference>
<dbReference type="Pfam" id="PF02458">
    <property type="entry name" value="Transferase"/>
    <property type="match status" value="1"/>
</dbReference>
<feature type="domain" description="Trichothecene 3-O-acetyltransferase-like N-terminal" evidence="2">
    <location>
        <begin position="16"/>
        <end position="171"/>
    </location>
</feature>
<keyword evidence="1" id="KW-0808">Transferase</keyword>
<comment type="caution">
    <text evidence="3">The sequence shown here is derived from an EMBL/GenBank/DDBJ whole genome shotgun (WGS) entry which is preliminary data.</text>
</comment>
<dbReference type="Proteomes" id="UP001390339">
    <property type="component" value="Unassembled WGS sequence"/>
</dbReference>
<dbReference type="InterPro" id="IPR054710">
    <property type="entry name" value="Tri101-like_N"/>
</dbReference>
<name>A0ABR2IUS5_9PEZI</name>
<reference evidence="3 4" key="1">
    <citation type="journal article" date="2024" name="IMA Fungus">
        <title>Apiospora arundinis, a panoply of carbohydrate-active enzymes and secondary metabolites.</title>
        <authorList>
            <person name="Sorensen T."/>
            <person name="Petersen C."/>
            <person name="Muurmann A.T."/>
            <person name="Christiansen J.V."/>
            <person name="Brundto M.L."/>
            <person name="Overgaard C.K."/>
            <person name="Boysen A.T."/>
            <person name="Wollenberg R.D."/>
            <person name="Larsen T.O."/>
            <person name="Sorensen J.L."/>
            <person name="Nielsen K.L."/>
            <person name="Sondergaard T.E."/>
        </authorList>
    </citation>
    <scope>NUCLEOTIDE SEQUENCE [LARGE SCALE GENOMIC DNA]</scope>
    <source>
        <strain evidence="3 4">AAU 773</strain>
    </source>
</reference>
<gene>
    <name evidence="3" type="ORF">PGQ11_006937</name>
</gene>
<dbReference type="Pfam" id="PF22664">
    <property type="entry name" value="TRI-like_N"/>
    <property type="match status" value="1"/>
</dbReference>
<dbReference type="EMBL" id="JAPCWZ010000004">
    <property type="protein sequence ID" value="KAK8868359.1"/>
    <property type="molecule type" value="Genomic_DNA"/>
</dbReference>
<evidence type="ECO:0000259" key="2">
    <source>
        <dbReference type="Pfam" id="PF22664"/>
    </source>
</evidence>
<evidence type="ECO:0000313" key="4">
    <source>
        <dbReference type="Proteomes" id="UP001390339"/>
    </source>
</evidence>
<accession>A0ABR2IUS5</accession>
<evidence type="ECO:0000256" key="1">
    <source>
        <dbReference type="ARBA" id="ARBA00022679"/>
    </source>
</evidence>
<sequence length="495" mass="53530">MSTPLSPLDWLMPHTYIRQMLCFTSPPAGEYSLERKLAAALERMADQIPWLLSRVVSLEYPHGAVGLSPPDQAEDQDFRNQGISDVLLDVKDYSQEYSYATLKSMSFPPDRLPPHEFLPETASPDDEAEPPVFRARLSHLEGGFVLGVAVHHSTTDITGLGALLEIWAAHCRRGEQLHDDDDDGASAPVVATYMLDRSAVRDLGSGSSDIPDAIPSILFFQDDGEAGAPTSDLLATAVPSATTITMPPSFVTAIFHFAPQSLRRLKAFANDGADLPWVSTGDALTALLWSAVVAAESSSNAMTPLSSTINIPVNFRDRCEPPLSPKYLGAAFGRATVSAPTEELLSLATSSPSCSSGNPSYNKRDLDSTAPTLLAKTAAAIRRAITSQINAQSIRDAVTYTAAQRDINRVKRRPADGISMVSWADQGVCQLDWDPTVGRCEAVRLGKFSRRRYPIVLPRFPDGGLEVILSLEAAALAIFESSVLVKDFGELRCKS</sequence>